<evidence type="ECO:0000313" key="3">
    <source>
        <dbReference type="EMBL" id="CAD7226028.1"/>
    </source>
</evidence>
<dbReference type="PANTHER" id="PTHR11909">
    <property type="entry name" value="CASEIN KINASE-RELATED"/>
    <property type="match status" value="1"/>
</dbReference>
<proteinExistence type="predicted"/>
<dbReference type="EMBL" id="OB660726">
    <property type="protein sequence ID" value="CAD7226028.1"/>
    <property type="molecule type" value="Genomic_DNA"/>
</dbReference>
<dbReference type="Pfam" id="PF00069">
    <property type="entry name" value="Pkinase"/>
    <property type="match status" value="1"/>
</dbReference>
<dbReference type="InterPro" id="IPR011009">
    <property type="entry name" value="Kinase-like_dom_sf"/>
</dbReference>
<evidence type="ECO:0000259" key="2">
    <source>
        <dbReference type="PROSITE" id="PS50011"/>
    </source>
</evidence>
<gene>
    <name evidence="3" type="ORF">CTOB1V02_LOCUS3954</name>
</gene>
<dbReference type="GO" id="GO:0005524">
    <property type="term" value="F:ATP binding"/>
    <property type="evidence" value="ECO:0007669"/>
    <property type="project" value="InterPro"/>
</dbReference>
<reference evidence="3" key="1">
    <citation type="submission" date="2020-11" db="EMBL/GenBank/DDBJ databases">
        <authorList>
            <person name="Tran Van P."/>
        </authorList>
    </citation>
    <scope>NUCLEOTIDE SEQUENCE</scope>
</reference>
<dbReference type="PROSITE" id="PS00108">
    <property type="entry name" value="PROTEIN_KINASE_ST"/>
    <property type="match status" value="1"/>
</dbReference>
<dbReference type="Gene3D" id="1.10.510.10">
    <property type="entry name" value="Transferase(Phosphotransferase) domain 1"/>
    <property type="match status" value="1"/>
</dbReference>
<dbReference type="OrthoDB" id="5800476at2759"/>
<dbReference type="EC" id="2.7.11.1" evidence="1"/>
<protein>
    <recommendedName>
        <fullName evidence="1">non-specific serine/threonine protein kinase</fullName>
        <ecNumber evidence="1">2.7.11.1</ecNumber>
    </recommendedName>
</protein>
<name>A0A7R8W915_9CRUS</name>
<dbReference type="InterPro" id="IPR000719">
    <property type="entry name" value="Prot_kinase_dom"/>
</dbReference>
<sequence length="156" mass="18309">MLDILEYVHAHDFIHRDIKPVNFVMGTGNHCNKLFLIDFGLAKKWTRRPIPFSGDSLIGTDRYASINAHLCFEQSPRDDLESLGYVLMYFLRGNLPWQGLQAATTEQKWEKICEKKLSTSVEILCEGYGPLEFAWFFEYVQEEIRFDQDPNYDYLQ</sequence>
<dbReference type="SUPFAM" id="SSF56112">
    <property type="entry name" value="Protein kinase-like (PK-like)"/>
    <property type="match status" value="1"/>
</dbReference>
<organism evidence="3">
    <name type="scientific">Cyprideis torosa</name>
    <dbReference type="NCBI Taxonomy" id="163714"/>
    <lineage>
        <taxon>Eukaryota</taxon>
        <taxon>Metazoa</taxon>
        <taxon>Ecdysozoa</taxon>
        <taxon>Arthropoda</taxon>
        <taxon>Crustacea</taxon>
        <taxon>Oligostraca</taxon>
        <taxon>Ostracoda</taxon>
        <taxon>Podocopa</taxon>
        <taxon>Podocopida</taxon>
        <taxon>Cytherocopina</taxon>
        <taxon>Cytheroidea</taxon>
        <taxon>Cytherideidae</taxon>
        <taxon>Cyprideis</taxon>
    </lineage>
</organism>
<feature type="domain" description="Protein kinase" evidence="2">
    <location>
        <begin position="1"/>
        <end position="156"/>
    </location>
</feature>
<dbReference type="PROSITE" id="PS50011">
    <property type="entry name" value="PROTEIN_KINASE_DOM"/>
    <property type="match status" value="1"/>
</dbReference>
<dbReference type="GO" id="GO:0004674">
    <property type="term" value="F:protein serine/threonine kinase activity"/>
    <property type="evidence" value="ECO:0007669"/>
    <property type="project" value="UniProtKB-EC"/>
</dbReference>
<evidence type="ECO:0000256" key="1">
    <source>
        <dbReference type="ARBA" id="ARBA00012513"/>
    </source>
</evidence>
<dbReference type="InterPro" id="IPR050235">
    <property type="entry name" value="CK1_Ser-Thr_kinase"/>
</dbReference>
<accession>A0A7R8W915</accession>
<dbReference type="InterPro" id="IPR008271">
    <property type="entry name" value="Ser/Thr_kinase_AS"/>
</dbReference>
<dbReference type="AlphaFoldDB" id="A0A7R8W915"/>